<dbReference type="OrthoDB" id="5585685at2759"/>
<dbReference type="GO" id="GO:0005737">
    <property type="term" value="C:cytoplasm"/>
    <property type="evidence" value="ECO:0007669"/>
    <property type="project" value="TreeGrafter"/>
</dbReference>
<keyword evidence="6" id="KW-1185">Reference proteome</keyword>
<dbReference type="EMBL" id="KQ241854">
    <property type="protein sequence ID" value="KNC83209.1"/>
    <property type="molecule type" value="Genomic_DNA"/>
</dbReference>
<gene>
    <name evidence="5" type="ORF">SARC_04534</name>
</gene>
<dbReference type="InterPro" id="IPR019318">
    <property type="entry name" value="Gua_nucleotide_exch_fac_Ric8"/>
</dbReference>
<feature type="region of interest" description="Disordered" evidence="4">
    <location>
        <begin position="120"/>
        <end position="143"/>
    </location>
</feature>
<comment type="similarity">
    <text evidence="1">Belongs to the synembryn family.</text>
</comment>
<dbReference type="RefSeq" id="XP_014157111.1">
    <property type="nucleotide sequence ID" value="XM_014301636.1"/>
</dbReference>
<keyword evidence="3" id="KW-0143">Chaperone</keyword>
<dbReference type="AlphaFoldDB" id="A0A0L0G2Z2"/>
<feature type="compositionally biased region" description="Polar residues" evidence="4">
    <location>
        <begin position="79"/>
        <end position="88"/>
    </location>
</feature>
<evidence type="ECO:0000256" key="2">
    <source>
        <dbReference type="ARBA" id="ARBA00022658"/>
    </source>
</evidence>
<sequence>MCSKGLLSGGSDLTTTLGMYSDDSGGSDDDGSDSINDAKLTEDIERSTSTQHRKSTSDTGAGSSSSKAEPSVKPKINPVTGSYFSTKPNPMEGLSEEDKEREAEKLMTLFNRLEKNGVMKVMGTNKDGKQVEIPRSPMPPKDG</sequence>
<feature type="compositionally biased region" description="Low complexity" evidence="4">
    <location>
        <begin position="57"/>
        <end position="68"/>
    </location>
</feature>
<feature type="compositionally biased region" description="Low complexity" evidence="4">
    <location>
        <begin position="1"/>
        <end position="24"/>
    </location>
</feature>
<name>A0A0L0G2Z2_9EUKA</name>
<evidence type="ECO:0000256" key="4">
    <source>
        <dbReference type="SAM" id="MobiDB-lite"/>
    </source>
</evidence>
<feature type="region of interest" description="Disordered" evidence="4">
    <location>
        <begin position="1"/>
        <end position="102"/>
    </location>
</feature>
<keyword evidence="2" id="KW-0344">Guanine-nucleotide releasing factor</keyword>
<dbReference type="GO" id="GO:0001965">
    <property type="term" value="F:G-protein alpha-subunit binding"/>
    <property type="evidence" value="ECO:0007669"/>
    <property type="project" value="TreeGrafter"/>
</dbReference>
<proteinExistence type="inferred from homology"/>
<dbReference type="eggNOG" id="KOG4464">
    <property type="taxonomic scope" value="Eukaryota"/>
</dbReference>
<evidence type="ECO:0000313" key="6">
    <source>
        <dbReference type="Proteomes" id="UP000054560"/>
    </source>
</evidence>
<evidence type="ECO:0000256" key="1">
    <source>
        <dbReference type="ARBA" id="ARBA00009049"/>
    </source>
</evidence>
<dbReference type="Proteomes" id="UP000054560">
    <property type="component" value="Unassembled WGS sequence"/>
</dbReference>
<dbReference type="Pfam" id="PF10165">
    <property type="entry name" value="Ric8"/>
    <property type="match status" value="1"/>
</dbReference>
<dbReference type="GO" id="GO:0007186">
    <property type="term" value="P:G protein-coupled receptor signaling pathway"/>
    <property type="evidence" value="ECO:0007669"/>
    <property type="project" value="TreeGrafter"/>
</dbReference>
<dbReference type="GO" id="GO:0005085">
    <property type="term" value="F:guanyl-nucleotide exchange factor activity"/>
    <property type="evidence" value="ECO:0007669"/>
    <property type="project" value="UniProtKB-KW"/>
</dbReference>
<accession>A0A0L0G2Z2</accession>
<protein>
    <submittedName>
        <fullName evidence="5">Uncharacterized protein</fullName>
    </submittedName>
</protein>
<evidence type="ECO:0000313" key="5">
    <source>
        <dbReference type="EMBL" id="KNC83209.1"/>
    </source>
</evidence>
<dbReference type="PANTHER" id="PTHR12425">
    <property type="entry name" value="SYNEMBRYN"/>
    <property type="match status" value="1"/>
</dbReference>
<dbReference type="GeneID" id="25905038"/>
<dbReference type="STRING" id="667725.A0A0L0G2Z2"/>
<evidence type="ECO:0000256" key="3">
    <source>
        <dbReference type="ARBA" id="ARBA00023186"/>
    </source>
</evidence>
<organism evidence="5 6">
    <name type="scientific">Sphaeroforma arctica JP610</name>
    <dbReference type="NCBI Taxonomy" id="667725"/>
    <lineage>
        <taxon>Eukaryota</taxon>
        <taxon>Ichthyosporea</taxon>
        <taxon>Ichthyophonida</taxon>
        <taxon>Sphaeroforma</taxon>
    </lineage>
</organism>
<reference evidence="5 6" key="1">
    <citation type="submission" date="2011-02" db="EMBL/GenBank/DDBJ databases">
        <title>The Genome Sequence of Sphaeroforma arctica JP610.</title>
        <authorList>
            <consortium name="The Broad Institute Genome Sequencing Platform"/>
            <person name="Russ C."/>
            <person name="Cuomo C."/>
            <person name="Young S.K."/>
            <person name="Zeng Q."/>
            <person name="Gargeya S."/>
            <person name="Alvarado L."/>
            <person name="Berlin A."/>
            <person name="Chapman S.B."/>
            <person name="Chen Z."/>
            <person name="Freedman E."/>
            <person name="Gellesch M."/>
            <person name="Goldberg J."/>
            <person name="Griggs A."/>
            <person name="Gujja S."/>
            <person name="Heilman E."/>
            <person name="Heiman D."/>
            <person name="Howarth C."/>
            <person name="Mehta T."/>
            <person name="Neiman D."/>
            <person name="Pearson M."/>
            <person name="Roberts A."/>
            <person name="Saif S."/>
            <person name="Shea T."/>
            <person name="Shenoy N."/>
            <person name="Sisk P."/>
            <person name="Stolte C."/>
            <person name="Sykes S."/>
            <person name="White J."/>
            <person name="Yandava C."/>
            <person name="Burger G."/>
            <person name="Gray M.W."/>
            <person name="Holland P.W.H."/>
            <person name="King N."/>
            <person name="Lang F.B.F."/>
            <person name="Roger A.J."/>
            <person name="Ruiz-Trillo I."/>
            <person name="Haas B."/>
            <person name="Nusbaum C."/>
            <person name="Birren B."/>
        </authorList>
    </citation>
    <scope>NUCLEOTIDE SEQUENCE [LARGE SCALE GENOMIC DNA]</scope>
    <source>
        <strain evidence="5 6">JP610</strain>
    </source>
</reference>
<dbReference type="PANTHER" id="PTHR12425:SF5">
    <property type="entry name" value="SYNEMBRYN"/>
    <property type="match status" value="1"/>
</dbReference>